<evidence type="ECO:0000313" key="2">
    <source>
        <dbReference type="Proteomes" id="UP001302429"/>
    </source>
</evidence>
<dbReference type="KEGG" id="acoa:RB602_14565"/>
<sequence>MISITRNKCRAVQLKRWRDAVLQANAYNDQQFSQLSNRLNARIDDIRFDLTEYRQGAQAGIASVSALTQLRYHDDPGALSKGGAIGGFMG</sequence>
<proteinExistence type="predicted"/>
<reference evidence="1 2" key="1">
    <citation type="submission" date="2023-10" db="EMBL/GenBank/DDBJ databases">
        <title>Complete genome sequence of a Sphingomonadaceae bacterium.</title>
        <authorList>
            <person name="Yan C."/>
        </authorList>
    </citation>
    <scope>NUCLEOTIDE SEQUENCE [LARGE SCALE GENOMIC DNA]</scope>
    <source>
        <strain evidence="1 2">SCSIO 66989</strain>
    </source>
</reference>
<dbReference type="RefSeq" id="WP_317081587.1">
    <property type="nucleotide sequence ID" value="NZ_CP136594.1"/>
</dbReference>
<dbReference type="InterPro" id="IPR045584">
    <property type="entry name" value="Pilin-like"/>
</dbReference>
<protein>
    <submittedName>
        <fullName evidence="1">Uncharacterized protein</fullName>
    </submittedName>
</protein>
<dbReference type="EMBL" id="CP136594">
    <property type="protein sequence ID" value="WOE75036.1"/>
    <property type="molecule type" value="Genomic_DNA"/>
</dbReference>
<dbReference type="Proteomes" id="UP001302429">
    <property type="component" value="Chromosome"/>
</dbReference>
<keyword evidence="2" id="KW-1185">Reference proteome</keyword>
<dbReference type="SUPFAM" id="SSF54523">
    <property type="entry name" value="Pili subunits"/>
    <property type="match status" value="1"/>
</dbReference>
<gene>
    <name evidence="1" type="ORF">RB602_14565</name>
</gene>
<name>A0AA97F7S1_9SPHN</name>
<evidence type="ECO:0000313" key="1">
    <source>
        <dbReference type="EMBL" id="WOE75036.1"/>
    </source>
</evidence>
<organism evidence="1 2">
    <name type="scientific">Alterisphingorhabdus coralli</name>
    <dbReference type="NCBI Taxonomy" id="3071408"/>
    <lineage>
        <taxon>Bacteria</taxon>
        <taxon>Pseudomonadati</taxon>
        <taxon>Pseudomonadota</taxon>
        <taxon>Alphaproteobacteria</taxon>
        <taxon>Sphingomonadales</taxon>
        <taxon>Sphingomonadaceae</taxon>
        <taxon>Alterisphingorhabdus (ex Yan et al. 2024)</taxon>
    </lineage>
</organism>
<dbReference type="AlphaFoldDB" id="A0AA97F7S1"/>
<accession>A0AA97F7S1</accession>
<dbReference type="Gene3D" id="1.20.5.2280">
    <property type="match status" value="1"/>
</dbReference>